<keyword evidence="1" id="KW-0732">Signal</keyword>
<dbReference type="Ensembl" id="ENSMCST00000005144.1">
    <property type="protein sequence ID" value="ENSMCSP00000005031.1"/>
    <property type="gene ID" value="ENSMCSG00000003671.1"/>
</dbReference>
<evidence type="ECO:0000313" key="2">
    <source>
        <dbReference type="Ensembl" id="ENSMCSP00000005031.1"/>
    </source>
</evidence>
<evidence type="ECO:0000256" key="1">
    <source>
        <dbReference type="SAM" id="SignalP"/>
    </source>
</evidence>
<feature type="chain" id="PRO_5034772338" description="Secreted protein" evidence="1">
    <location>
        <begin position="21"/>
        <end position="63"/>
    </location>
</feature>
<accession>A0A8C5TAR3</accession>
<dbReference type="OrthoDB" id="9393869at2759"/>
<evidence type="ECO:0008006" key="4">
    <source>
        <dbReference type="Google" id="ProtNLM"/>
    </source>
</evidence>
<protein>
    <recommendedName>
        <fullName evidence="4">Secreted protein</fullName>
    </recommendedName>
</protein>
<feature type="signal peptide" evidence="1">
    <location>
        <begin position="1"/>
        <end position="20"/>
    </location>
</feature>
<name>A0A8C5TAR3_9PASS</name>
<reference evidence="2" key="2">
    <citation type="submission" date="2025-09" db="UniProtKB">
        <authorList>
            <consortium name="Ensembl"/>
        </authorList>
    </citation>
    <scope>IDENTIFICATION</scope>
</reference>
<keyword evidence="3" id="KW-1185">Reference proteome</keyword>
<evidence type="ECO:0000313" key="3">
    <source>
        <dbReference type="Proteomes" id="UP000694560"/>
    </source>
</evidence>
<dbReference type="Proteomes" id="UP000694560">
    <property type="component" value="Unplaced"/>
</dbReference>
<dbReference type="AlphaFoldDB" id="A0A8C5TAR3"/>
<sequence>MRILYLLFPCSCCWPTLLQGHPGSNKQETMPETKRYCSLFNCNFPYVIAGKCSRFNFAAKSKF</sequence>
<reference evidence="2" key="1">
    <citation type="submission" date="2025-08" db="UniProtKB">
        <authorList>
            <consortium name="Ensembl"/>
        </authorList>
    </citation>
    <scope>IDENTIFICATION</scope>
</reference>
<proteinExistence type="predicted"/>
<organism evidence="2 3">
    <name type="scientific">Malurus cyaneus samueli</name>
    <dbReference type="NCBI Taxonomy" id="2593467"/>
    <lineage>
        <taxon>Eukaryota</taxon>
        <taxon>Metazoa</taxon>
        <taxon>Chordata</taxon>
        <taxon>Craniata</taxon>
        <taxon>Vertebrata</taxon>
        <taxon>Euteleostomi</taxon>
        <taxon>Archelosauria</taxon>
        <taxon>Archosauria</taxon>
        <taxon>Dinosauria</taxon>
        <taxon>Saurischia</taxon>
        <taxon>Theropoda</taxon>
        <taxon>Coelurosauria</taxon>
        <taxon>Aves</taxon>
        <taxon>Neognathae</taxon>
        <taxon>Neoaves</taxon>
        <taxon>Telluraves</taxon>
        <taxon>Australaves</taxon>
        <taxon>Passeriformes</taxon>
        <taxon>Meliphagoidea</taxon>
        <taxon>Maluridae</taxon>
        <taxon>Malurus</taxon>
    </lineage>
</organism>